<dbReference type="NCBIfam" id="TIGR03492">
    <property type="entry name" value="lipid-A-disaccharide synthase-related protein"/>
    <property type="match status" value="1"/>
</dbReference>
<evidence type="ECO:0008006" key="3">
    <source>
        <dbReference type="Google" id="ProtNLM"/>
    </source>
</evidence>
<proteinExistence type="predicted"/>
<dbReference type="InterPro" id="IPR019994">
    <property type="entry name" value="Lipid-A-disac_synthase-rel_put"/>
</dbReference>
<evidence type="ECO:0000313" key="2">
    <source>
        <dbReference type="Proteomes" id="UP000481033"/>
    </source>
</evidence>
<evidence type="ECO:0000313" key="1">
    <source>
        <dbReference type="EMBL" id="NEZ54284.1"/>
    </source>
</evidence>
<organism evidence="1 2">
    <name type="scientific">Adonisia turfae CCMR0081</name>
    <dbReference type="NCBI Taxonomy" id="2292702"/>
    <lineage>
        <taxon>Bacteria</taxon>
        <taxon>Bacillati</taxon>
        <taxon>Cyanobacteriota</taxon>
        <taxon>Adonisia</taxon>
        <taxon>Adonisia turfae</taxon>
    </lineage>
</organism>
<dbReference type="EMBL" id="QXHD01000003">
    <property type="protein sequence ID" value="NEZ54284.1"/>
    <property type="molecule type" value="Genomic_DNA"/>
</dbReference>
<sequence>MSHKLLFISNGHGEDNHSSHIIRSLWELEPELNIAAIPIVGQGHAYRNINVPIVSPTLTLPSGGFTYTNRLRLLSDIRAGLLTSTLRQIQAVRNYAPSCDLVFATGDVVGQCFAYISGKPFISFTSSLSAMYEGTLKIDMVLKAVLKSPRCLTLFSRDAYTAKDYQKQGLAKAQFGGIPSLDRLKPKGKDLQLDVARPMMALLPGSRMPEAMHNLKLLLGLVVEIAKLNPQVQFCAALVPDVMASLETISAADIGWHCAPGKLTYVVDGEVIATVLCFSDAFSDIVCHTDLVLGMAGLAVDQAMAIGKPILQIPGPGPQFTYAFAEAQERLLGLSVKTIGTKPATSAIFKEAAQYAVKTIQDEAYMKACVANGQERFGPFGASYRIAKVVLDTLEKLDAGVIVAA</sequence>
<reference evidence="1 2" key="1">
    <citation type="journal article" date="2020" name="Microb. Ecol.">
        <title>Ecogenomics of the Marine Benthic Filamentous Cyanobacterium Adonisia.</title>
        <authorList>
            <person name="Walter J.M."/>
            <person name="Coutinho F.H."/>
            <person name="Leomil L."/>
            <person name="Hargreaves P.I."/>
            <person name="Campeao M.E."/>
            <person name="Vieira V.V."/>
            <person name="Silva B.S."/>
            <person name="Fistarol G.O."/>
            <person name="Salomon P.S."/>
            <person name="Sawabe T."/>
            <person name="Mino S."/>
            <person name="Hosokawa M."/>
            <person name="Miyashita H."/>
            <person name="Maruyama F."/>
            <person name="van Verk M.C."/>
            <person name="Dutilh B.E."/>
            <person name="Thompson C.C."/>
            <person name="Thompson F.L."/>
        </authorList>
    </citation>
    <scope>NUCLEOTIDE SEQUENCE [LARGE SCALE GENOMIC DNA]</scope>
    <source>
        <strain evidence="1 2">CCMR0081</strain>
    </source>
</reference>
<dbReference type="SUPFAM" id="SSF53756">
    <property type="entry name" value="UDP-Glycosyltransferase/glycogen phosphorylase"/>
    <property type="match status" value="1"/>
</dbReference>
<dbReference type="PANTHER" id="PTHR39517">
    <property type="entry name" value="SLL0192 PROTEIN"/>
    <property type="match status" value="1"/>
</dbReference>
<protein>
    <recommendedName>
        <fullName evidence="3">Lipid-A-disaccharide synthase</fullName>
    </recommendedName>
</protein>
<comment type="caution">
    <text evidence="1">The sequence shown here is derived from an EMBL/GenBank/DDBJ whole genome shotgun (WGS) entry which is preliminary data.</text>
</comment>
<dbReference type="PANTHER" id="PTHR39517:SF1">
    <property type="entry name" value="LIPID-A-DISACCHARIDE SYNTHASE"/>
    <property type="match status" value="1"/>
</dbReference>
<name>A0A6M0RD62_9CYAN</name>
<gene>
    <name evidence="1" type="ORF">DXZ20_00915</name>
</gene>
<dbReference type="AlphaFoldDB" id="A0A6M0RD62"/>
<dbReference type="RefSeq" id="WP_163695776.1">
    <property type="nucleotide sequence ID" value="NZ_QXHD01000003.1"/>
</dbReference>
<dbReference type="Proteomes" id="UP000481033">
    <property type="component" value="Unassembled WGS sequence"/>
</dbReference>
<accession>A0A6M0RD62</accession>
<keyword evidence="2" id="KW-1185">Reference proteome</keyword>